<dbReference type="HAMAP" id="MF_01331_B">
    <property type="entry name" value="Ribosomal_uL22_B"/>
    <property type="match status" value="1"/>
</dbReference>
<evidence type="ECO:0000256" key="9">
    <source>
        <dbReference type="RuleBase" id="RU004006"/>
    </source>
</evidence>
<dbReference type="GO" id="GO:0005840">
    <property type="term" value="C:ribosome"/>
    <property type="evidence" value="ECO:0007669"/>
    <property type="project" value="UniProtKB-KW"/>
</dbReference>
<comment type="subunit">
    <text evidence="7 9">Part of the 50S ribosomal subunit.</text>
</comment>
<dbReference type="SUPFAM" id="SSF54843">
    <property type="entry name" value="Ribosomal protein L22"/>
    <property type="match status" value="1"/>
</dbReference>
<evidence type="ECO:0000256" key="5">
    <source>
        <dbReference type="ARBA" id="ARBA00023274"/>
    </source>
</evidence>
<sequence>MEFRSSYKYARISPRKARYVIDLVRGKSVNDALRILRVTHKRSSYMIDKAIRAAIASANENLDVDIDSLYVAQALVDAGPSRKWQRPRPRGMSARILKRTSHITVVLSEKAKSGIFNNK</sequence>
<comment type="function">
    <text evidence="7">The globular domain of the protein is located near the polypeptide exit tunnel on the outside of the subunit, while an extended beta-hairpin is found that lines the wall of the exit tunnel in the center of the 70S ribosome.</text>
</comment>
<proteinExistence type="inferred from homology"/>
<evidence type="ECO:0000256" key="7">
    <source>
        <dbReference type="HAMAP-Rule" id="MF_01331"/>
    </source>
</evidence>
<dbReference type="Gene3D" id="3.90.470.10">
    <property type="entry name" value="Ribosomal protein L22/L17"/>
    <property type="match status" value="1"/>
</dbReference>
<protein>
    <recommendedName>
        <fullName evidence="6 7">Large ribosomal subunit protein uL22</fullName>
    </recommendedName>
</protein>
<dbReference type="InterPro" id="IPR036394">
    <property type="entry name" value="Ribosomal_uL22_sf"/>
</dbReference>
<keyword evidence="4 7" id="KW-0689">Ribosomal protein</keyword>
<dbReference type="CDD" id="cd00336">
    <property type="entry name" value="Ribosomal_L22"/>
    <property type="match status" value="1"/>
</dbReference>
<dbReference type="InterPro" id="IPR047867">
    <property type="entry name" value="Ribosomal_uL22_bac/org-type"/>
</dbReference>
<keyword evidence="3 7" id="KW-0694">RNA-binding</keyword>
<evidence type="ECO:0000256" key="4">
    <source>
        <dbReference type="ARBA" id="ARBA00022980"/>
    </source>
</evidence>
<dbReference type="RefSeq" id="WP_052563767.1">
    <property type="nucleotide sequence ID" value="NZ_BAFN01000001.1"/>
</dbReference>
<organism evidence="11 12">
    <name type="scientific">Candidatus Brocadia sinica JPN1</name>
    <dbReference type="NCBI Taxonomy" id="1197129"/>
    <lineage>
        <taxon>Bacteria</taxon>
        <taxon>Pseudomonadati</taxon>
        <taxon>Planctomycetota</taxon>
        <taxon>Candidatus Brocadiia</taxon>
        <taxon>Candidatus Brocadiales</taxon>
        <taxon>Candidatus Brocadiaceae</taxon>
        <taxon>Candidatus Brocadia</taxon>
    </lineage>
</organism>
<evidence type="ECO:0000256" key="8">
    <source>
        <dbReference type="RuleBase" id="RU004005"/>
    </source>
</evidence>
<accession>A0ABQ0JY84</accession>
<comment type="function">
    <text evidence="7 10">This protein binds specifically to 23S rRNA; its binding is stimulated by other ribosomal proteins, e.g., L4, L17, and L20. It is important during the early stages of 50S assembly. It makes multiple contacts with different domains of the 23S rRNA in the assembled 50S subunit and ribosome.</text>
</comment>
<evidence type="ECO:0000256" key="6">
    <source>
        <dbReference type="ARBA" id="ARBA00035207"/>
    </source>
</evidence>
<dbReference type="PANTHER" id="PTHR13501">
    <property type="entry name" value="CHLOROPLAST 50S RIBOSOMAL PROTEIN L22-RELATED"/>
    <property type="match status" value="1"/>
</dbReference>
<evidence type="ECO:0000256" key="1">
    <source>
        <dbReference type="ARBA" id="ARBA00009451"/>
    </source>
</evidence>
<evidence type="ECO:0000256" key="3">
    <source>
        <dbReference type="ARBA" id="ARBA00022884"/>
    </source>
</evidence>
<gene>
    <name evidence="7" type="primary">rplV</name>
    <name evidence="11" type="ORF">BROSI_A2205</name>
</gene>
<dbReference type="InterPro" id="IPR005727">
    <property type="entry name" value="Ribosomal_uL22_bac/chlpt-type"/>
</dbReference>
<keyword evidence="12" id="KW-1185">Reference proteome</keyword>
<dbReference type="NCBIfam" id="TIGR01044">
    <property type="entry name" value="rplV_bact"/>
    <property type="match status" value="1"/>
</dbReference>
<evidence type="ECO:0000313" key="11">
    <source>
        <dbReference type="EMBL" id="GAN33671.1"/>
    </source>
</evidence>
<dbReference type="PANTHER" id="PTHR13501:SF8">
    <property type="entry name" value="LARGE RIBOSOMAL SUBUNIT PROTEIN UL22M"/>
    <property type="match status" value="1"/>
</dbReference>
<evidence type="ECO:0000313" key="12">
    <source>
        <dbReference type="Proteomes" id="UP000032309"/>
    </source>
</evidence>
<evidence type="ECO:0000256" key="10">
    <source>
        <dbReference type="RuleBase" id="RU004008"/>
    </source>
</evidence>
<evidence type="ECO:0000256" key="2">
    <source>
        <dbReference type="ARBA" id="ARBA00022730"/>
    </source>
</evidence>
<comment type="similarity">
    <text evidence="1 7 8">Belongs to the universal ribosomal protein uL22 family.</text>
</comment>
<keyword evidence="2 7" id="KW-0699">rRNA-binding</keyword>
<keyword evidence="5 7" id="KW-0687">Ribonucleoprotein</keyword>
<dbReference type="InterPro" id="IPR001063">
    <property type="entry name" value="Ribosomal_uL22"/>
</dbReference>
<reference evidence="12" key="1">
    <citation type="journal article" date="2015" name="Genome Announc.">
        <title>Draft Genome Sequence of an Anaerobic Ammonium-Oxidizing Bacterium, "Candidatus Brocadia sinica".</title>
        <authorList>
            <person name="Oshiki M."/>
            <person name="Shinyako-Hata K."/>
            <person name="Satoh H."/>
            <person name="Okabe S."/>
        </authorList>
    </citation>
    <scope>NUCLEOTIDE SEQUENCE [LARGE SCALE GENOMIC DNA]</scope>
    <source>
        <strain evidence="12">JPN1</strain>
    </source>
</reference>
<comment type="caution">
    <text evidence="11">The sequence shown here is derived from an EMBL/GenBank/DDBJ whole genome shotgun (WGS) entry which is preliminary data.</text>
</comment>
<dbReference type="Proteomes" id="UP000032309">
    <property type="component" value="Unassembled WGS sequence"/>
</dbReference>
<dbReference type="Pfam" id="PF00237">
    <property type="entry name" value="Ribosomal_L22"/>
    <property type="match status" value="1"/>
</dbReference>
<dbReference type="EMBL" id="BAFN01000001">
    <property type="protein sequence ID" value="GAN33671.1"/>
    <property type="molecule type" value="Genomic_DNA"/>
</dbReference>
<name>A0ABQ0JY84_9BACT</name>